<reference evidence="3" key="1">
    <citation type="submission" date="2009-10" db="EMBL/GenBank/DDBJ databases">
        <title>Diversity of trophic interactions inside an arsenic-rich microbial ecosystem.</title>
        <authorList>
            <person name="Bertin P.N."/>
            <person name="Heinrich-Salmeron A."/>
            <person name="Pelletier E."/>
            <person name="Goulhen-Chollet F."/>
            <person name="Arsene-Ploetze F."/>
            <person name="Gallien S."/>
            <person name="Calteau A."/>
            <person name="Vallenet D."/>
            <person name="Casiot C."/>
            <person name="Chane-Woon-Ming B."/>
            <person name="Giloteaux L."/>
            <person name="Barakat M."/>
            <person name="Bonnefoy V."/>
            <person name="Bruneel O."/>
            <person name="Chandler M."/>
            <person name="Cleiss J."/>
            <person name="Duran R."/>
            <person name="Elbaz-Poulichet F."/>
            <person name="Fonknechten N."/>
            <person name="Lauga B."/>
            <person name="Mornico D."/>
            <person name="Ortet P."/>
            <person name="Schaeffer C."/>
            <person name="Siguier P."/>
            <person name="Alexander Thil Smith A."/>
            <person name="Van Dorsselaer A."/>
            <person name="Weissenbach J."/>
            <person name="Medigue C."/>
            <person name="Le Paslier D."/>
        </authorList>
    </citation>
    <scope>NUCLEOTIDE SEQUENCE</scope>
</reference>
<dbReference type="AlphaFoldDB" id="E6PYU2"/>
<keyword evidence="2" id="KW-0802">TPR repeat</keyword>
<protein>
    <submittedName>
        <fullName evidence="3">Putative Tetratricopeptide repeat protein</fullName>
    </submittedName>
</protein>
<proteinExistence type="predicted"/>
<sequence length="593" mass="62534">MLRATVSLIAVSRLAGLFLAGVLSGGLAFAQLQPTEALKQADADYRAGVAALNRGDLAAARGLFTSVVRLAPAAEQGHSALGAVLVRQGQFTAGIAELTKALAMALNDHSAQENLALAYEQTGAYARALPLFARNEVAAQAAHRTLPAGVLEAYARALGASGQLAAATTKMRAAVAQAPSNAELEDGLGSLEALGRNWSAAEAAFQRAIALRPDYALAHLHMGSVLAAEQKPGAGEEWLEAAQLAPKDAGIQLSAGMALANAGADGQALPLLEQAHAMAPNSAQASYQLALVLQRSGRVVDAIPLLENVVRAEPKNVDALVNLGMAHTQQQRAKDGVPLLKRALTLAPKNAMAHQDMAAAFIQLNQVEDAVDELKAALQLAPESPQLHYNLGLAYKMEDNATAAIPELEAAEKLDTLAYEPAYVLGLLYMQVARYGEAAPQLERALKLHPDNGEGWSTLGNVYRKLGELPQAEAALKEAIQQLPERSDPHLILAEVLVSENKSQEAVTERKVAASLMRAHMNEQRAEVATHSGQSLLAAGKLEDAAVEFRNAISFDADYAEAHRGLAAVYQKQGKMTEAAVEASLARKSHATE</sequence>
<dbReference type="InterPro" id="IPR011990">
    <property type="entry name" value="TPR-like_helical_dom_sf"/>
</dbReference>
<evidence type="ECO:0000256" key="1">
    <source>
        <dbReference type="ARBA" id="ARBA00022737"/>
    </source>
</evidence>
<dbReference type="PANTHER" id="PTHR44227:SF3">
    <property type="entry name" value="PROTEIN O-MANNOSYL-TRANSFERASE TMTC4"/>
    <property type="match status" value="1"/>
</dbReference>
<dbReference type="EMBL" id="CABN01000091">
    <property type="protein sequence ID" value="CBI00101.1"/>
    <property type="molecule type" value="Genomic_DNA"/>
</dbReference>
<dbReference type="PANTHER" id="PTHR44227">
    <property type="match status" value="1"/>
</dbReference>
<dbReference type="PROSITE" id="PS50005">
    <property type="entry name" value="TPR"/>
    <property type="match status" value="4"/>
</dbReference>
<organism evidence="3">
    <name type="scientific">mine drainage metagenome</name>
    <dbReference type="NCBI Taxonomy" id="410659"/>
    <lineage>
        <taxon>unclassified sequences</taxon>
        <taxon>metagenomes</taxon>
        <taxon>ecological metagenomes</taxon>
    </lineage>
</organism>
<accession>E6PYU2</accession>
<evidence type="ECO:0000313" key="3">
    <source>
        <dbReference type="EMBL" id="CBI00101.1"/>
    </source>
</evidence>
<dbReference type="Pfam" id="PF13432">
    <property type="entry name" value="TPR_16"/>
    <property type="match status" value="4"/>
</dbReference>
<dbReference type="GO" id="GO:0035269">
    <property type="term" value="P:protein O-linked glycosylation via mannose"/>
    <property type="evidence" value="ECO:0007669"/>
    <property type="project" value="TreeGrafter"/>
</dbReference>
<keyword evidence="1" id="KW-0677">Repeat</keyword>
<dbReference type="InterPro" id="IPR052346">
    <property type="entry name" value="O-mannosyl-transferase_TMTC"/>
</dbReference>
<dbReference type="Gene3D" id="1.25.40.10">
    <property type="entry name" value="Tetratricopeptide repeat domain"/>
    <property type="match status" value="5"/>
</dbReference>
<name>E6PYU2_9ZZZZ</name>
<dbReference type="SMART" id="SM00028">
    <property type="entry name" value="TPR"/>
    <property type="match status" value="12"/>
</dbReference>
<evidence type="ECO:0000256" key="2">
    <source>
        <dbReference type="ARBA" id="ARBA00022803"/>
    </source>
</evidence>
<dbReference type="GO" id="GO:0030968">
    <property type="term" value="P:endoplasmic reticulum unfolded protein response"/>
    <property type="evidence" value="ECO:0007669"/>
    <property type="project" value="TreeGrafter"/>
</dbReference>
<dbReference type="InterPro" id="IPR019734">
    <property type="entry name" value="TPR_rpt"/>
</dbReference>
<dbReference type="GO" id="GO:0000030">
    <property type="term" value="F:mannosyltransferase activity"/>
    <property type="evidence" value="ECO:0007669"/>
    <property type="project" value="TreeGrafter"/>
</dbReference>
<dbReference type="Pfam" id="PF13414">
    <property type="entry name" value="TPR_11"/>
    <property type="match status" value="2"/>
</dbReference>
<gene>
    <name evidence="3" type="ORF">CARN3_1089</name>
</gene>
<dbReference type="GO" id="GO:0005783">
    <property type="term" value="C:endoplasmic reticulum"/>
    <property type="evidence" value="ECO:0007669"/>
    <property type="project" value="TreeGrafter"/>
</dbReference>
<comment type="caution">
    <text evidence="3">The sequence shown here is derived from an EMBL/GenBank/DDBJ whole genome shotgun (WGS) entry which is preliminary data.</text>
</comment>
<dbReference type="SUPFAM" id="SSF48452">
    <property type="entry name" value="TPR-like"/>
    <property type="match status" value="3"/>
</dbReference>